<dbReference type="InterPro" id="IPR016161">
    <property type="entry name" value="Ald_DH/histidinol_DH"/>
</dbReference>
<evidence type="ECO:0000259" key="8">
    <source>
        <dbReference type="Pfam" id="PF00171"/>
    </source>
</evidence>
<evidence type="ECO:0000313" key="10">
    <source>
        <dbReference type="Proteomes" id="UP000054270"/>
    </source>
</evidence>
<proteinExistence type="inferred from homology"/>
<evidence type="ECO:0000256" key="5">
    <source>
        <dbReference type="PIRSR" id="PIRSR036492-1"/>
    </source>
</evidence>
<dbReference type="GO" id="GO:0006081">
    <property type="term" value="P:aldehyde metabolic process"/>
    <property type="evidence" value="ECO:0007669"/>
    <property type="project" value="InterPro"/>
</dbReference>
<dbReference type="InterPro" id="IPR016162">
    <property type="entry name" value="Ald_DH_N"/>
</dbReference>
<dbReference type="InterPro" id="IPR029510">
    <property type="entry name" value="Ald_DH_CS_GLU"/>
</dbReference>
<feature type="active site" evidence="5">
    <location>
        <position position="259"/>
    </location>
</feature>
<dbReference type="Gene3D" id="3.40.309.10">
    <property type="entry name" value="Aldehyde Dehydrogenase, Chain A, domain 2"/>
    <property type="match status" value="1"/>
</dbReference>
<keyword evidence="3" id="KW-0520">NAD</keyword>
<dbReference type="OMA" id="PLVAYWF"/>
<name>A0A0D2KP06_HYPSF</name>
<dbReference type="EMBL" id="KN817623">
    <property type="protein sequence ID" value="KJA16342.1"/>
    <property type="molecule type" value="Genomic_DNA"/>
</dbReference>
<accession>A0A0D2KP06</accession>
<evidence type="ECO:0000256" key="7">
    <source>
        <dbReference type="RuleBase" id="RU003345"/>
    </source>
</evidence>
<keyword evidence="10" id="KW-1185">Reference proteome</keyword>
<dbReference type="FunFam" id="3.40.309.10:FF:000025">
    <property type="entry name" value="Aldehyde dehydrogenase"/>
    <property type="match status" value="1"/>
</dbReference>
<dbReference type="PANTHER" id="PTHR43570">
    <property type="entry name" value="ALDEHYDE DEHYDROGENASE"/>
    <property type="match status" value="1"/>
</dbReference>
<dbReference type="InterPro" id="IPR012394">
    <property type="entry name" value="Aldehyde_DH_NAD(P)"/>
</dbReference>
<dbReference type="PIRSF" id="PIRSF036492">
    <property type="entry name" value="ALDH"/>
    <property type="match status" value="1"/>
</dbReference>
<organism evidence="9 10">
    <name type="scientific">Hypholoma sublateritium (strain FD-334 SS-4)</name>
    <dbReference type="NCBI Taxonomy" id="945553"/>
    <lineage>
        <taxon>Eukaryota</taxon>
        <taxon>Fungi</taxon>
        <taxon>Dikarya</taxon>
        <taxon>Basidiomycota</taxon>
        <taxon>Agaricomycotina</taxon>
        <taxon>Agaricomycetes</taxon>
        <taxon>Agaricomycetidae</taxon>
        <taxon>Agaricales</taxon>
        <taxon>Agaricineae</taxon>
        <taxon>Strophariaceae</taxon>
        <taxon>Hypholoma</taxon>
    </lineage>
</organism>
<dbReference type="Pfam" id="PF00171">
    <property type="entry name" value="Aldedh"/>
    <property type="match status" value="1"/>
</dbReference>
<comment type="similarity">
    <text evidence="1 4 7">Belongs to the aldehyde dehydrogenase family.</text>
</comment>
<dbReference type="FunFam" id="3.40.605.10:FF:000004">
    <property type="entry name" value="Aldehyde dehydrogenase"/>
    <property type="match status" value="1"/>
</dbReference>
<gene>
    <name evidence="9" type="ORF">HYPSUDRAFT_47451</name>
</gene>
<evidence type="ECO:0000256" key="3">
    <source>
        <dbReference type="ARBA" id="ARBA00023027"/>
    </source>
</evidence>
<dbReference type="PANTHER" id="PTHR43570:SF16">
    <property type="entry name" value="ALDEHYDE DEHYDROGENASE TYPE III, ISOFORM Q"/>
    <property type="match status" value="1"/>
</dbReference>
<evidence type="ECO:0000313" key="9">
    <source>
        <dbReference type="EMBL" id="KJA16342.1"/>
    </source>
</evidence>
<evidence type="ECO:0000256" key="2">
    <source>
        <dbReference type="ARBA" id="ARBA00023002"/>
    </source>
</evidence>
<dbReference type="GO" id="GO:0004029">
    <property type="term" value="F:aldehyde dehydrogenase (NAD+) activity"/>
    <property type="evidence" value="ECO:0007669"/>
    <property type="project" value="TreeGrafter"/>
</dbReference>
<dbReference type="Proteomes" id="UP000054270">
    <property type="component" value="Unassembled WGS sequence"/>
</dbReference>
<feature type="active site" evidence="5 6">
    <location>
        <position position="225"/>
    </location>
</feature>
<evidence type="ECO:0000256" key="4">
    <source>
        <dbReference type="PIRNR" id="PIRNR036492"/>
    </source>
</evidence>
<dbReference type="InterPro" id="IPR016163">
    <property type="entry name" value="Ald_DH_C"/>
</dbReference>
<dbReference type="SUPFAM" id="SSF53720">
    <property type="entry name" value="ALDH-like"/>
    <property type="match status" value="1"/>
</dbReference>
<dbReference type="AlphaFoldDB" id="A0A0D2KP06"/>
<feature type="domain" description="Aldehyde dehydrogenase" evidence="8">
    <location>
        <begin position="19"/>
        <end position="441"/>
    </location>
</feature>
<dbReference type="OrthoDB" id="440325at2759"/>
<protein>
    <recommendedName>
        <fullName evidence="4">Aldehyde dehydrogenase</fullName>
    </recommendedName>
</protein>
<dbReference type="InterPro" id="IPR015590">
    <property type="entry name" value="Aldehyde_DH_dom"/>
</dbReference>
<dbReference type="PROSITE" id="PS00687">
    <property type="entry name" value="ALDEHYDE_DEHYDR_GLU"/>
    <property type="match status" value="1"/>
</dbReference>
<evidence type="ECO:0000256" key="6">
    <source>
        <dbReference type="PROSITE-ProRule" id="PRU10007"/>
    </source>
</evidence>
<dbReference type="GO" id="GO:0005737">
    <property type="term" value="C:cytoplasm"/>
    <property type="evidence" value="ECO:0007669"/>
    <property type="project" value="TreeGrafter"/>
</dbReference>
<dbReference type="STRING" id="945553.A0A0D2KP06"/>
<dbReference type="Gene3D" id="3.40.605.10">
    <property type="entry name" value="Aldehyde Dehydrogenase, Chain A, domain 1"/>
    <property type="match status" value="1"/>
</dbReference>
<keyword evidence="2 4" id="KW-0560">Oxidoreductase</keyword>
<evidence type="ECO:0000256" key="1">
    <source>
        <dbReference type="ARBA" id="ARBA00009986"/>
    </source>
</evidence>
<sequence>MASADDALEPYTPIADIPTIHAALRATFRTGRTAPLAWRQHQLRQLARFLKENKDALAAALHADLRKPLLETTMGEIVPVYERALESAERLEAWCAPEDIREKGREWQLGWGVRVERKAKGVVLIIAPWNYPVVLSLQPLYGAIAAGCCALLKLSELAPHYASFIARNLGKYVDPGCFRVALGGVPEITAILELKWDHIFYTGNGRVARIIATAAARHLTPLTLELGGKSPVIVDASADIARAARRILWGKTTNCGQICVAPDYVLAERAIVPELVAALQATLAEFYPEGALNSASYGRIVSDLHFERLKGLIGRTKGTVVAGGEMRAGERGIAPTVVVNVRAGDALLEGENFGPILPIVTVDSVDDAIEYINEHDHPLVLYLFTTDEATKAKVLERTTSGNACINDTLNQLSLDHLPFGGVGESGYGRQVLYASFANFVYPRGVADIPYEEEPLFAARYAPYKPESVAFFAQGLDTPIPPSTNPAVGA</sequence>
<reference evidence="10" key="1">
    <citation type="submission" date="2014-04" db="EMBL/GenBank/DDBJ databases">
        <title>Evolutionary Origins and Diversification of the Mycorrhizal Mutualists.</title>
        <authorList>
            <consortium name="DOE Joint Genome Institute"/>
            <consortium name="Mycorrhizal Genomics Consortium"/>
            <person name="Kohler A."/>
            <person name="Kuo A."/>
            <person name="Nagy L.G."/>
            <person name="Floudas D."/>
            <person name="Copeland A."/>
            <person name="Barry K.W."/>
            <person name="Cichocki N."/>
            <person name="Veneault-Fourrey C."/>
            <person name="LaButti K."/>
            <person name="Lindquist E.A."/>
            <person name="Lipzen A."/>
            <person name="Lundell T."/>
            <person name="Morin E."/>
            <person name="Murat C."/>
            <person name="Riley R."/>
            <person name="Ohm R."/>
            <person name="Sun H."/>
            <person name="Tunlid A."/>
            <person name="Henrissat B."/>
            <person name="Grigoriev I.V."/>
            <person name="Hibbett D.S."/>
            <person name="Martin F."/>
        </authorList>
    </citation>
    <scope>NUCLEOTIDE SEQUENCE [LARGE SCALE GENOMIC DNA]</scope>
    <source>
        <strain evidence="10">FD-334 SS-4</strain>
    </source>
</reference>